<organism evidence="1">
    <name type="scientific">marine metagenome</name>
    <dbReference type="NCBI Taxonomy" id="408172"/>
    <lineage>
        <taxon>unclassified sequences</taxon>
        <taxon>metagenomes</taxon>
        <taxon>ecological metagenomes</taxon>
    </lineage>
</organism>
<dbReference type="InterPro" id="IPR011447">
    <property type="entry name" value="DUF1552"/>
</dbReference>
<accession>A0A381WXW5</accession>
<proteinExistence type="predicted"/>
<reference evidence="1" key="1">
    <citation type="submission" date="2018-05" db="EMBL/GenBank/DDBJ databases">
        <authorList>
            <person name="Lanie J.A."/>
            <person name="Ng W.-L."/>
            <person name="Kazmierczak K.M."/>
            <person name="Andrzejewski T.M."/>
            <person name="Davidsen T.M."/>
            <person name="Wayne K.J."/>
            <person name="Tettelin H."/>
            <person name="Glass J.I."/>
            <person name="Rusch D."/>
            <person name="Podicherti R."/>
            <person name="Tsui H.-C.T."/>
            <person name="Winkler M.E."/>
        </authorList>
    </citation>
    <scope>NUCLEOTIDE SEQUENCE</scope>
</reference>
<sequence>MPRRTFLRGAGATIAIPFVSAMVPSFTALANTPANRPRRLGFIYVPNGFVMTDEVNWWTPEKVGADFDMTRTMMPLERHRENLTIVSNLMGSYGGDAGQHTGAATTWLTDAYPVKSQGTDVRAGISIDQVIANQIGQETVYPSMQLAIEDVSQLAGTCDAGYSCAYLDTVSYASPTKQLPMQVNPRVVFEGMFGGTGTAEQRLARMQQNRSILDSVLEEAQGVSNNLGHGDRVRLEDYLENIREVERRIGVAEGRAGELSASAPVSPVGVPDLFEGHVEVMFDLLHVAYQADISRVFTFMMARELSPLSYPQLGIADPHHSISHHGNKDDVMEKKLSVDRYHTELFSKFVDRLASTPDGEGTLLDNTLLMYGCGMSNGNLHTKLRVPVAIVSGFIKGNRHIQVPDKTVPIGDLHVDIAKQMGVYLESFGERSKGGTVGLS</sequence>
<gene>
    <name evidence="1" type="ORF">METZ01_LOCUS110220</name>
</gene>
<dbReference type="AlphaFoldDB" id="A0A381WXW5"/>
<protein>
    <recommendedName>
        <fullName evidence="2">DUF1552 domain-containing protein</fullName>
    </recommendedName>
</protein>
<dbReference type="EMBL" id="UINC01013246">
    <property type="protein sequence ID" value="SVA57366.1"/>
    <property type="molecule type" value="Genomic_DNA"/>
</dbReference>
<name>A0A381WXW5_9ZZZZ</name>
<dbReference type="InterPro" id="IPR006311">
    <property type="entry name" value="TAT_signal"/>
</dbReference>
<dbReference type="PROSITE" id="PS51318">
    <property type="entry name" value="TAT"/>
    <property type="match status" value="1"/>
</dbReference>
<evidence type="ECO:0008006" key="2">
    <source>
        <dbReference type="Google" id="ProtNLM"/>
    </source>
</evidence>
<evidence type="ECO:0000313" key="1">
    <source>
        <dbReference type="EMBL" id="SVA57366.1"/>
    </source>
</evidence>
<dbReference type="Pfam" id="PF07586">
    <property type="entry name" value="HXXSHH"/>
    <property type="match status" value="1"/>
</dbReference>